<keyword evidence="1" id="KW-0175">Coiled coil</keyword>
<dbReference type="Gene3D" id="2.130.10.10">
    <property type="entry name" value="YVTN repeat-like/Quinoprotein amine dehydrogenase"/>
    <property type="match status" value="1"/>
</dbReference>
<gene>
    <name evidence="4" type="ORF">AV530_000190</name>
</gene>
<feature type="compositionally biased region" description="Pro residues" evidence="2">
    <location>
        <begin position="166"/>
        <end position="175"/>
    </location>
</feature>
<dbReference type="AlphaFoldDB" id="A0A1V4J526"/>
<sequence length="262" mass="27373">MAAERAAPAAPRAHPPPPAPGTPPPGPGPGSEPAGRGGLSLPGILHFIQHEWARFEAEKGRWEAERAELQPCHLVVAFRTGVTALYDVTVARPLLLLDTRGGAINQVVCHPGQPVIVTAGDDRAIRFLDTRAGHVVHSMVAHLDAVTCLAIDPSGGFLMSGSEWPCPQPVPPSPPLDDDDDDDDSEDALGEFHFLGAGDAGGPPRPPELERLRGGLGDTGDVDGIPPKTGSAGPPRPHEGPPPDPCFQRVIGDRDVTLVMGS</sequence>
<dbReference type="InterPro" id="IPR051488">
    <property type="entry name" value="WD_repeat_striatin"/>
</dbReference>
<organism evidence="4 5">
    <name type="scientific">Patagioenas fasciata monilis</name>
    <dbReference type="NCBI Taxonomy" id="372326"/>
    <lineage>
        <taxon>Eukaryota</taxon>
        <taxon>Metazoa</taxon>
        <taxon>Chordata</taxon>
        <taxon>Craniata</taxon>
        <taxon>Vertebrata</taxon>
        <taxon>Euteleostomi</taxon>
        <taxon>Archelosauria</taxon>
        <taxon>Archosauria</taxon>
        <taxon>Dinosauria</taxon>
        <taxon>Saurischia</taxon>
        <taxon>Theropoda</taxon>
        <taxon>Coelurosauria</taxon>
        <taxon>Aves</taxon>
        <taxon>Neognathae</taxon>
        <taxon>Neoaves</taxon>
        <taxon>Columbimorphae</taxon>
        <taxon>Columbiformes</taxon>
        <taxon>Columbidae</taxon>
        <taxon>Patagioenas</taxon>
    </lineage>
</organism>
<dbReference type="STRING" id="372326.A0A1V4J526"/>
<accession>A0A1V4J526</accession>
<dbReference type="InterPro" id="IPR015943">
    <property type="entry name" value="WD40/YVTN_repeat-like_dom_sf"/>
</dbReference>
<dbReference type="Pfam" id="PF08232">
    <property type="entry name" value="Striatin"/>
    <property type="match status" value="1"/>
</dbReference>
<evidence type="ECO:0000256" key="2">
    <source>
        <dbReference type="SAM" id="MobiDB-lite"/>
    </source>
</evidence>
<evidence type="ECO:0000259" key="3">
    <source>
        <dbReference type="Pfam" id="PF08232"/>
    </source>
</evidence>
<evidence type="ECO:0000313" key="5">
    <source>
        <dbReference type="Proteomes" id="UP000190648"/>
    </source>
</evidence>
<dbReference type="InterPro" id="IPR036322">
    <property type="entry name" value="WD40_repeat_dom_sf"/>
</dbReference>
<dbReference type="Proteomes" id="UP000190648">
    <property type="component" value="Unassembled WGS sequence"/>
</dbReference>
<dbReference type="Pfam" id="PF00400">
    <property type="entry name" value="WD40"/>
    <property type="match status" value="1"/>
</dbReference>
<dbReference type="EMBL" id="LSYS01009230">
    <property type="protein sequence ID" value="OPJ67276.1"/>
    <property type="molecule type" value="Genomic_DNA"/>
</dbReference>
<protein>
    <recommendedName>
        <fullName evidence="3">Striatin N-terminal domain-containing protein</fullName>
    </recommendedName>
</protein>
<dbReference type="OrthoDB" id="9116018at2759"/>
<dbReference type="InterPro" id="IPR001680">
    <property type="entry name" value="WD40_rpt"/>
</dbReference>
<name>A0A1V4J526_PATFA</name>
<evidence type="ECO:0000313" key="4">
    <source>
        <dbReference type="EMBL" id="OPJ67276.1"/>
    </source>
</evidence>
<dbReference type="SUPFAM" id="SSF50978">
    <property type="entry name" value="WD40 repeat-like"/>
    <property type="match status" value="1"/>
</dbReference>
<keyword evidence="5" id="KW-1185">Reference proteome</keyword>
<dbReference type="GO" id="GO:0070016">
    <property type="term" value="F:armadillo repeat domain binding"/>
    <property type="evidence" value="ECO:0007669"/>
    <property type="project" value="TreeGrafter"/>
</dbReference>
<dbReference type="PANTHER" id="PTHR15653:SF1">
    <property type="entry name" value="STRIATIN-4"/>
    <property type="match status" value="1"/>
</dbReference>
<comment type="caution">
    <text evidence="4">The sequence shown here is derived from an EMBL/GenBank/DDBJ whole genome shotgun (WGS) entry which is preliminary data.</text>
</comment>
<dbReference type="GO" id="GO:0044877">
    <property type="term" value="F:protein-containing complex binding"/>
    <property type="evidence" value="ECO:0007669"/>
    <property type="project" value="TreeGrafter"/>
</dbReference>
<feature type="domain" description="Striatin N-terminal" evidence="3">
    <location>
        <begin position="40"/>
        <end position="70"/>
    </location>
</feature>
<dbReference type="GO" id="GO:0051721">
    <property type="term" value="F:protein phosphatase 2A binding"/>
    <property type="evidence" value="ECO:0007669"/>
    <property type="project" value="TreeGrafter"/>
</dbReference>
<proteinExistence type="predicted"/>
<dbReference type="GO" id="GO:0030425">
    <property type="term" value="C:dendrite"/>
    <property type="evidence" value="ECO:0007669"/>
    <property type="project" value="TreeGrafter"/>
</dbReference>
<feature type="compositionally biased region" description="Acidic residues" evidence="2">
    <location>
        <begin position="176"/>
        <end position="189"/>
    </location>
</feature>
<dbReference type="PANTHER" id="PTHR15653">
    <property type="entry name" value="STRIATIN"/>
    <property type="match status" value="1"/>
</dbReference>
<feature type="region of interest" description="Disordered" evidence="2">
    <location>
        <begin position="1"/>
        <end position="36"/>
    </location>
</feature>
<dbReference type="InterPro" id="IPR013258">
    <property type="entry name" value="Striatin_N"/>
</dbReference>
<feature type="compositionally biased region" description="Low complexity" evidence="2">
    <location>
        <begin position="1"/>
        <end position="12"/>
    </location>
</feature>
<dbReference type="GO" id="GO:0005516">
    <property type="term" value="F:calmodulin binding"/>
    <property type="evidence" value="ECO:0007669"/>
    <property type="project" value="TreeGrafter"/>
</dbReference>
<evidence type="ECO:0000256" key="1">
    <source>
        <dbReference type="ARBA" id="ARBA00023054"/>
    </source>
</evidence>
<feature type="region of interest" description="Disordered" evidence="2">
    <location>
        <begin position="160"/>
        <end position="250"/>
    </location>
</feature>
<reference evidence="4 5" key="1">
    <citation type="submission" date="2016-02" db="EMBL/GenBank/DDBJ databases">
        <title>Band-tailed pigeon sequencing and assembly.</title>
        <authorList>
            <person name="Soares A.E."/>
            <person name="Novak B.J."/>
            <person name="Rice E.S."/>
            <person name="O'Connell B."/>
            <person name="Chang D."/>
            <person name="Weber S."/>
            <person name="Shapiro B."/>
        </authorList>
    </citation>
    <scope>NUCLEOTIDE SEQUENCE [LARGE SCALE GENOMIC DNA]</scope>
    <source>
        <strain evidence="4">BTP2013</strain>
        <tissue evidence="4">Blood</tissue>
    </source>
</reference>
<feature type="compositionally biased region" description="Pro residues" evidence="2">
    <location>
        <begin position="13"/>
        <end position="30"/>
    </location>
</feature>